<dbReference type="EMBL" id="JBHMQV010000001">
    <property type="protein sequence ID" value="MFC0842181.1"/>
    <property type="molecule type" value="Genomic_DNA"/>
</dbReference>
<feature type="compositionally biased region" description="Basic and acidic residues" evidence="1">
    <location>
        <begin position="51"/>
        <end position="62"/>
    </location>
</feature>
<keyword evidence="3" id="KW-1185">Reference proteome</keyword>
<name>A0ABV6T8V9_9ACTN</name>
<sequence>MPKEPGSLLAFGDRLLNRVATAIDGPSPTGSFSSTSRTPWWRRPARHYRAGFERREERREGHLPAPTARPMGPGDWPPA</sequence>
<dbReference type="Proteomes" id="UP001589887">
    <property type="component" value="Unassembled WGS sequence"/>
</dbReference>
<evidence type="ECO:0000256" key="1">
    <source>
        <dbReference type="SAM" id="MobiDB-lite"/>
    </source>
</evidence>
<proteinExistence type="predicted"/>
<reference evidence="2 3" key="1">
    <citation type="submission" date="2024-09" db="EMBL/GenBank/DDBJ databases">
        <authorList>
            <person name="Sun Q."/>
            <person name="Mori K."/>
        </authorList>
    </citation>
    <scope>NUCLEOTIDE SEQUENCE [LARGE SCALE GENOMIC DNA]</scope>
    <source>
        <strain evidence="2 3">JCM 4557</strain>
    </source>
</reference>
<dbReference type="RefSeq" id="WP_394316073.1">
    <property type="nucleotide sequence ID" value="NZ_JBHMQV010000001.1"/>
</dbReference>
<accession>A0ABV6T8V9</accession>
<comment type="caution">
    <text evidence="2">The sequence shown here is derived from an EMBL/GenBank/DDBJ whole genome shotgun (WGS) entry which is preliminary data.</text>
</comment>
<evidence type="ECO:0000313" key="3">
    <source>
        <dbReference type="Proteomes" id="UP001589887"/>
    </source>
</evidence>
<protein>
    <submittedName>
        <fullName evidence="2">Uncharacterized protein</fullName>
    </submittedName>
</protein>
<gene>
    <name evidence="2" type="ORF">ACFH04_00270</name>
</gene>
<organism evidence="2 3">
    <name type="scientific">Streptomyces noboritoensis</name>
    <dbReference type="NCBI Taxonomy" id="67337"/>
    <lineage>
        <taxon>Bacteria</taxon>
        <taxon>Bacillati</taxon>
        <taxon>Actinomycetota</taxon>
        <taxon>Actinomycetes</taxon>
        <taxon>Kitasatosporales</taxon>
        <taxon>Streptomycetaceae</taxon>
        <taxon>Streptomyces</taxon>
    </lineage>
</organism>
<feature type="region of interest" description="Disordered" evidence="1">
    <location>
        <begin position="51"/>
        <end position="79"/>
    </location>
</feature>
<evidence type="ECO:0000313" key="2">
    <source>
        <dbReference type="EMBL" id="MFC0842181.1"/>
    </source>
</evidence>